<evidence type="ECO:0000259" key="4">
    <source>
        <dbReference type="PROSITE" id="PS50893"/>
    </source>
</evidence>
<name>A0A1I5DHI9_9ACTN</name>
<evidence type="ECO:0000313" key="5">
    <source>
        <dbReference type="EMBL" id="SFN98735.1"/>
    </source>
</evidence>
<dbReference type="PANTHER" id="PTHR42788">
    <property type="entry name" value="TAURINE IMPORT ATP-BINDING PROTEIN-RELATED"/>
    <property type="match status" value="1"/>
</dbReference>
<keyword evidence="3 5" id="KW-0067">ATP-binding</keyword>
<proteinExistence type="predicted"/>
<dbReference type="InterPro" id="IPR027417">
    <property type="entry name" value="P-loop_NTPase"/>
</dbReference>
<dbReference type="InterPro" id="IPR003439">
    <property type="entry name" value="ABC_transporter-like_ATP-bd"/>
</dbReference>
<dbReference type="GO" id="GO:0016887">
    <property type="term" value="F:ATP hydrolysis activity"/>
    <property type="evidence" value="ECO:0007669"/>
    <property type="project" value="InterPro"/>
</dbReference>
<accession>A0A1I5DHI9</accession>
<keyword evidence="1" id="KW-0813">Transport</keyword>
<dbReference type="Proteomes" id="UP000183413">
    <property type="component" value="Unassembled WGS sequence"/>
</dbReference>
<dbReference type="InterPro" id="IPR050166">
    <property type="entry name" value="ABC_transporter_ATP-bind"/>
</dbReference>
<keyword evidence="6" id="KW-1185">Reference proteome</keyword>
<protein>
    <submittedName>
        <fullName evidence="5">NitT/TauT family transport system ATP-binding protein</fullName>
    </submittedName>
</protein>
<reference evidence="5 6" key="1">
    <citation type="submission" date="2016-10" db="EMBL/GenBank/DDBJ databases">
        <authorList>
            <person name="de Groot N.N."/>
        </authorList>
    </citation>
    <scope>NUCLEOTIDE SEQUENCE [LARGE SCALE GENOMIC DNA]</scope>
    <source>
        <strain evidence="5 6">DSM 43067</strain>
    </source>
</reference>
<dbReference type="SUPFAM" id="SSF52540">
    <property type="entry name" value="P-loop containing nucleoside triphosphate hydrolases"/>
    <property type="match status" value="1"/>
</dbReference>
<keyword evidence="2" id="KW-0547">Nucleotide-binding</keyword>
<sequence>MANIDLAEVTVAFPGPKRGAAEVTALHRLDLSVADEEFVCLLGPSGCGKSTALNVIAGFQAPSSGRCVVDGEPVTAPGVDRGVVFQDANIFPWLTVRQNVAFGPSLRAGRKHPRRRAAVDGIIDRVALTGFADNLPLELSGGMRQRVGLARVLVNDPPVLLMDEPFGALDAQTRIIMQELLLELWETQRKTVLFVTHDIDEALLLGDRVVVMTARPGRVKEQLQVPLPRPRSYAMTRAPEFLELKARLFDTLHSEAVRADQLEARR</sequence>
<evidence type="ECO:0000313" key="6">
    <source>
        <dbReference type="Proteomes" id="UP000183413"/>
    </source>
</evidence>
<dbReference type="Gene3D" id="3.40.50.300">
    <property type="entry name" value="P-loop containing nucleotide triphosphate hydrolases"/>
    <property type="match status" value="1"/>
</dbReference>
<dbReference type="STRING" id="1993.SAMN04489713_103623"/>
<dbReference type="InterPro" id="IPR017871">
    <property type="entry name" value="ABC_transporter-like_CS"/>
</dbReference>
<dbReference type="SMART" id="SM00382">
    <property type="entry name" value="AAA"/>
    <property type="match status" value="1"/>
</dbReference>
<dbReference type="PANTHER" id="PTHR42788:SF13">
    <property type="entry name" value="ALIPHATIC SULFONATES IMPORT ATP-BINDING PROTEIN SSUB"/>
    <property type="match status" value="1"/>
</dbReference>
<evidence type="ECO:0000256" key="1">
    <source>
        <dbReference type="ARBA" id="ARBA00022448"/>
    </source>
</evidence>
<dbReference type="PROSITE" id="PS50893">
    <property type="entry name" value="ABC_TRANSPORTER_2"/>
    <property type="match status" value="1"/>
</dbReference>
<gene>
    <name evidence="5" type="ORF">SAMN04489713_103623</name>
</gene>
<feature type="domain" description="ABC transporter" evidence="4">
    <location>
        <begin position="4"/>
        <end position="239"/>
    </location>
</feature>
<dbReference type="GO" id="GO:0005524">
    <property type="term" value="F:ATP binding"/>
    <property type="evidence" value="ECO:0007669"/>
    <property type="project" value="UniProtKB-KW"/>
</dbReference>
<dbReference type="PROSITE" id="PS00211">
    <property type="entry name" value="ABC_TRANSPORTER_1"/>
    <property type="match status" value="1"/>
</dbReference>
<dbReference type="RefSeq" id="WP_021592431.1">
    <property type="nucleotide sequence ID" value="NZ_CP094266.1"/>
</dbReference>
<dbReference type="AlphaFoldDB" id="A0A1I5DHI9"/>
<dbReference type="InParanoid" id="A0A1I5DHI9"/>
<dbReference type="InterPro" id="IPR003593">
    <property type="entry name" value="AAA+_ATPase"/>
</dbReference>
<dbReference type="eggNOG" id="COG1116">
    <property type="taxonomic scope" value="Bacteria"/>
</dbReference>
<organism evidence="5 6">
    <name type="scientific">Actinomadura madurae</name>
    <dbReference type="NCBI Taxonomy" id="1993"/>
    <lineage>
        <taxon>Bacteria</taxon>
        <taxon>Bacillati</taxon>
        <taxon>Actinomycetota</taxon>
        <taxon>Actinomycetes</taxon>
        <taxon>Streptosporangiales</taxon>
        <taxon>Thermomonosporaceae</taxon>
        <taxon>Actinomadura</taxon>
    </lineage>
</organism>
<dbReference type="EMBL" id="FOVH01000003">
    <property type="protein sequence ID" value="SFN98735.1"/>
    <property type="molecule type" value="Genomic_DNA"/>
</dbReference>
<dbReference type="CDD" id="cd03293">
    <property type="entry name" value="ABC_NrtD_SsuB_transporters"/>
    <property type="match status" value="1"/>
</dbReference>
<evidence type="ECO:0000256" key="3">
    <source>
        <dbReference type="ARBA" id="ARBA00022840"/>
    </source>
</evidence>
<dbReference type="Pfam" id="PF00005">
    <property type="entry name" value="ABC_tran"/>
    <property type="match status" value="1"/>
</dbReference>
<evidence type="ECO:0000256" key="2">
    <source>
        <dbReference type="ARBA" id="ARBA00022741"/>
    </source>
</evidence>